<accession>A2Q1A5</accession>
<evidence type="ECO:0000313" key="1">
    <source>
        <dbReference type="EMBL" id="ABN05722.1"/>
    </source>
</evidence>
<dbReference type="EMBL" id="AC148396">
    <property type="protein sequence ID" value="ABN05722.1"/>
    <property type="molecule type" value="Genomic_DNA"/>
</dbReference>
<protein>
    <submittedName>
        <fullName evidence="1">Uncharacterized protein</fullName>
    </submittedName>
</protein>
<reference evidence="1" key="1">
    <citation type="submission" date="2005-03" db="EMBL/GenBank/DDBJ databases">
        <authorList>
            <person name="Town C.D."/>
        </authorList>
    </citation>
    <scope>NUCLEOTIDE SEQUENCE</scope>
</reference>
<proteinExistence type="predicted"/>
<sequence>MGFEKMLKIAHSTGVYKQQRIEEKLKAEVSYKANYSLGRPLLILV</sequence>
<gene>
    <name evidence="1" type="ORF">MtrDRAFT_AC148396g10v2</name>
</gene>
<reference evidence="1" key="2">
    <citation type="submission" date="2007-03" db="EMBL/GenBank/DDBJ databases">
        <authorList>
            <consortium name="The International Medicago Genome Annotation Group"/>
        </authorList>
    </citation>
    <scope>NUCLEOTIDE SEQUENCE</scope>
</reference>
<name>A2Q1A5_MEDTR</name>
<organism evidence="1">
    <name type="scientific">Medicago truncatula</name>
    <name type="common">Barrel medic</name>
    <name type="synonym">Medicago tribuloides</name>
    <dbReference type="NCBI Taxonomy" id="3880"/>
    <lineage>
        <taxon>Eukaryota</taxon>
        <taxon>Viridiplantae</taxon>
        <taxon>Streptophyta</taxon>
        <taxon>Embryophyta</taxon>
        <taxon>Tracheophyta</taxon>
        <taxon>Spermatophyta</taxon>
        <taxon>Magnoliopsida</taxon>
        <taxon>eudicotyledons</taxon>
        <taxon>Gunneridae</taxon>
        <taxon>Pentapetalae</taxon>
        <taxon>rosids</taxon>
        <taxon>fabids</taxon>
        <taxon>Fabales</taxon>
        <taxon>Fabaceae</taxon>
        <taxon>Papilionoideae</taxon>
        <taxon>50 kb inversion clade</taxon>
        <taxon>NPAAA clade</taxon>
        <taxon>Hologalegina</taxon>
        <taxon>IRL clade</taxon>
        <taxon>Trifolieae</taxon>
        <taxon>Medicago</taxon>
    </lineage>
</organism>
<dbReference type="AlphaFoldDB" id="A2Q1A5"/>